<dbReference type="EMBL" id="CM002912">
    <property type="protein sequence ID" value="KMY96551.1"/>
    <property type="molecule type" value="Genomic_DNA"/>
</dbReference>
<protein>
    <submittedName>
        <fullName evidence="1">Uncharacterized protein</fullName>
    </submittedName>
</protein>
<gene>
    <name evidence="1" type="primary">Dsim\GD27728</name>
    <name evidence="1" type="ORF">Dsimw501_GD27728</name>
</gene>
<accession>A0A0J9RL06</accession>
<proteinExistence type="predicted"/>
<reference evidence="1 2" key="1">
    <citation type="journal article" date="2013" name="Genome Res.">
        <title>A second-generation assembly of the Drosophila simulans genome provides new insights into patterns of lineage-specific divergence.</title>
        <authorList>
            <person name="Hu T.T."/>
            <person name="Eisen M.B."/>
            <person name="Thornton K.R."/>
            <person name="Andolfatto P."/>
        </authorList>
    </citation>
    <scope>NUCLEOTIDE SEQUENCE [LARGE SCALE GENOMIC DNA]</scope>
    <source>
        <strain evidence="2">w501</strain>
    </source>
</reference>
<dbReference type="Bgee" id="FBgn0269018">
    <property type="expression patterns" value="Expressed in male reproductive system and 1 other cell type or tissue"/>
</dbReference>
<dbReference type="AlphaFoldDB" id="A0A0J9RL06"/>
<evidence type="ECO:0000313" key="1">
    <source>
        <dbReference type="EMBL" id="KMY96551.1"/>
    </source>
</evidence>
<name>A0A0J9RL06_DROSI</name>
<organism evidence="1 2">
    <name type="scientific">Drosophila simulans</name>
    <name type="common">Fruit fly</name>
    <dbReference type="NCBI Taxonomy" id="7240"/>
    <lineage>
        <taxon>Eukaryota</taxon>
        <taxon>Metazoa</taxon>
        <taxon>Ecdysozoa</taxon>
        <taxon>Arthropoda</taxon>
        <taxon>Hexapoda</taxon>
        <taxon>Insecta</taxon>
        <taxon>Pterygota</taxon>
        <taxon>Neoptera</taxon>
        <taxon>Endopterygota</taxon>
        <taxon>Diptera</taxon>
        <taxon>Brachycera</taxon>
        <taxon>Muscomorpha</taxon>
        <taxon>Ephydroidea</taxon>
        <taxon>Drosophilidae</taxon>
        <taxon>Drosophila</taxon>
        <taxon>Sophophora</taxon>
    </lineage>
</organism>
<dbReference type="Proteomes" id="UP000035880">
    <property type="component" value="Chromosome 3L"/>
</dbReference>
<evidence type="ECO:0000313" key="2">
    <source>
        <dbReference type="Proteomes" id="UP000035880"/>
    </source>
</evidence>
<dbReference type="KEGG" id="dsi:Dsimw501_GD27728"/>
<sequence length="102" mass="11463">MYPVYKNTQTLDKITSTPRDIIQGTPSITHTSRWTGGQTCFQSVHQCVPISNIVGRLLINGKRQTLTPKLNNRLYMHHPTTNIFIALGPNPPQWATGSGRMF</sequence>